<dbReference type="EMBL" id="LCDA01000012">
    <property type="protein sequence ID" value="KKS42453.1"/>
    <property type="molecule type" value="Genomic_DNA"/>
</dbReference>
<evidence type="ECO:0000313" key="3">
    <source>
        <dbReference type="Proteomes" id="UP000033854"/>
    </source>
</evidence>
<reference evidence="2 3" key="1">
    <citation type="journal article" date="2015" name="Nature">
        <title>rRNA introns, odd ribosomes, and small enigmatic genomes across a large radiation of phyla.</title>
        <authorList>
            <person name="Brown C.T."/>
            <person name="Hug L.A."/>
            <person name="Thomas B.C."/>
            <person name="Sharon I."/>
            <person name="Castelle C.J."/>
            <person name="Singh A."/>
            <person name="Wilkins M.J."/>
            <person name="Williams K.H."/>
            <person name="Banfield J.F."/>
        </authorList>
    </citation>
    <scope>NUCLEOTIDE SEQUENCE [LARGE SCALE GENOMIC DNA]</scope>
</reference>
<evidence type="ECO:0000313" key="2">
    <source>
        <dbReference type="EMBL" id="KKS42453.1"/>
    </source>
</evidence>
<accession>A0A0G1BYG0</accession>
<protein>
    <recommendedName>
        <fullName evidence="4">Imelysin-like domain-containing protein</fullName>
    </recommendedName>
</protein>
<name>A0A0G1BYG0_9BACT</name>
<dbReference type="AlphaFoldDB" id="A0A0G1BYG0"/>
<organism evidence="2 3">
    <name type="scientific">Candidatus Collierbacteria bacterium GW2011_GWA2_42_17</name>
    <dbReference type="NCBI Taxonomy" id="1618378"/>
    <lineage>
        <taxon>Bacteria</taxon>
        <taxon>Candidatus Collieribacteriota</taxon>
    </lineage>
</organism>
<proteinExistence type="predicted"/>
<gene>
    <name evidence="2" type="ORF">UV06_C0012G0004</name>
</gene>
<evidence type="ECO:0008006" key="4">
    <source>
        <dbReference type="Google" id="ProtNLM"/>
    </source>
</evidence>
<comment type="caution">
    <text evidence="2">The sequence shown here is derived from an EMBL/GenBank/DDBJ whole genome shotgun (WGS) entry which is preliminary data.</text>
</comment>
<evidence type="ECO:0000256" key="1">
    <source>
        <dbReference type="SAM" id="SignalP"/>
    </source>
</evidence>
<dbReference type="Proteomes" id="UP000033854">
    <property type="component" value="Unassembled WGS sequence"/>
</dbReference>
<feature type="signal peptide" evidence="1">
    <location>
        <begin position="1"/>
        <end position="26"/>
    </location>
</feature>
<keyword evidence="1" id="KW-0732">Signal</keyword>
<sequence>MKLYTKLFLAALTLLFFSTATTTVFADAKSDYEFQYSRYRQNYIEYSILKKDFLANPTLDNQQKAVLAAKQTLSSRDLSKASFAAYLLDLCQEKQTNYTPIKPLLDSLRSAKAFFLSEAEKSKTIVTPANLTSFTEDYLINVVPHNRSFRTGIVACKISQLVRIQAQSKNALDVILPKLATPLSTPLQTRIDDLQLLGNKINDTIDTFTDKLYTEEEISNIDNEYYFTGKIETIKKIQTLQLKWIDGLIDIDLNYAHS</sequence>
<feature type="chain" id="PRO_5002536292" description="Imelysin-like domain-containing protein" evidence="1">
    <location>
        <begin position="27"/>
        <end position="258"/>
    </location>
</feature>